<protein>
    <recommendedName>
        <fullName evidence="2">Pentatricopeptide repeat-containing protein 2, mitochondrial</fullName>
    </recommendedName>
</protein>
<dbReference type="PANTHER" id="PTHR14700:SF0">
    <property type="entry name" value="PENTATRICOPEPTIDE REPEAT-CONTAINING PROTEIN 2, MITOCHONDRIAL"/>
    <property type="match status" value="1"/>
</dbReference>
<dbReference type="PROSITE" id="PS51375">
    <property type="entry name" value="PPR"/>
    <property type="match status" value="1"/>
</dbReference>
<dbReference type="InterPro" id="IPR002885">
    <property type="entry name" value="PPR_rpt"/>
</dbReference>
<evidence type="ECO:0000256" key="2">
    <source>
        <dbReference type="ARBA" id="ARBA00014675"/>
    </source>
</evidence>
<feature type="repeat" description="PPR" evidence="3">
    <location>
        <begin position="230"/>
        <end position="264"/>
    </location>
</feature>
<reference evidence="4" key="1">
    <citation type="submission" date="2021-04" db="EMBL/GenBank/DDBJ databases">
        <authorList>
            <consortium name="Wellcome Sanger Institute Data Sharing"/>
        </authorList>
    </citation>
    <scope>NUCLEOTIDE SEQUENCE [LARGE SCALE GENOMIC DNA]</scope>
</reference>
<dbReference type="GO" id="GO:0003723">
    <property type="term" value="F:RNA binding"/>
    <property type="evidence" value="ECO:0007669"/>
    <property type="project" value="TreeGrafter"/>
</dbReference>
<dbReference type="GeneTree" id="ENSGT00390000009329"/>
<dbReference type="InterPro" id="IPR034629">
    <property type="entry name" value="PTCD2"/>
</dbReference>
<dbReference type="GO" id="GO:0005739">
    <property type="term" value="C:mitochondrion"/>
    <property type="evidence" value="ECO:0007669"/>
    <property type="project" value="InterPro"/>
</dbReference>
<comment type="similarity">
    <text evidence="1">Belongs to the PTCD2 family.</text>
</comment>
<dbReference type="OMA" id="KFYCSQI"/>
<name>A0A671W0M4_SPAAU</name>
<keyword evidence="5" id="KW-1185">Reference proteome</keyword>
<dbReference type="Proteomes" id="UP000472265">
    <property type="component" value="Chromosome 12"/>
</dbReference>
<dbReference type="PANTHER" id="PTHR14700">
    <property type="entry name" value="PENTATRICOPEPTIDE REPEAT-CONTAINING PROTEIN 2, MITOCHONDRIAL"/>
    <property type="match status" value="1"/>
</dbReference>
<dbReference type="InterPro" id="IPR011990">
    <property type="entry name" value="TPR-like_helical_dom_sf"/>
</dbReference>
<organism evidence="4 5">
    <name type="scientific">Sparus aurata</name>
    <name type="common">Gilthead sea bream</name>
    <dbReference type="NCBI Taxonomy" id="8175"/>
    <lineage>
        <taxon>Eukaryota</taxon>
        <taxon>Metazoa</taxon>
        <taxon>Chordata</taxon>
        <taxon>Craniata</taxon>
        <taxon>Vertebrata</taxon>
        <taxon>Euteleostomi</taxon>
        <taxon>Actinopterygii</taxon>
        <taxon>Neopterygii</taxon>
        <taxon>Teleostei</taxon>
        <taxon>Neoteleostei</taxon>
        <taxon>Acanthomorphata</taxon>
        <taxon>Eupercaria</taxon>
        <taxon>Spariformes</taxon>
        <taxon>Sparidae</taxon>
        <taxon>Sparus</taxon>
    </lineage>
</organism>
<dbReference type="InParanoid" id="A0A671W0M4"/>
<dbReference type="GO" id="GO:0007005">
    <property type="term" value="P:mitochondrion organization"/>
    <property type="evidence" value="ECO:0007669"/>
    <property type="project" value="TreeGrafter"/>
</dbReference>
<evidence type="ECO:0000256" key="3">
    <source>
        <dbReference type="PROSITE-ProRule" id="PRU00708"/>
    </source>
</evidence>
<dbReference type="Ensembl" id="ENSSAUT00010033877.1">
    <property type="protein sequence ID" value="ENSSAUP00010032164.1"/>
    <property type="gene ID" value="ENSSAUG00010013672.1"/>
</dbReference>
<dbReference type="FunCoup" id="A0A671W0M4">
    <property type="interactions" value="842"/>
</dbReference>
<sequence>MIPTANCALQSIKQIKTNSYKQCQSRIEIIIVCPCIQMYSGPFQAVFGGLKRHNISDSIPFVFVFMVQSVGNMALARLGKCCRSLVRESSKSVFCRVVRPGWNEGCGGAKRHLLSEDVIKLQNFQQRKLAVAHLVTGHKGNYIELFSEKLEKNELILRDELKLLLHLCQSADDMMIVRDAIYRYHAENGNLAHGEFRFGPLFMRLCYELGLEDLAAATVTDQNMRGFFNDATSFNIAIDMLFTKGSYERSLEVLRTMRSQGVQFNKDTMTLAIGTCYKLNTTESYRICTALIEDRQSKGNFIPRHAYCFAVALALRQNDIEKAQSLFSQIMSTDSRLCQNLKVLILTMSGAVTDAISILSAAKLPKSPSFVKKPEFSQEVVGLLRLQGEGGPHMMKIEQVVTLLEQSNQVTLLTLEDMLCRTPTGKRKPIMEERRTSRRTLKPIQSTLLLE</sequence>
<reference evidence="4" key="3">
    <citation type="submission" date="2025-09" db="UniProtKB">
        <authorList>
            <consortium name="Ensembl"/>
        </authorList>
    </citation>
    <scope>IDENTIFICATION</scope>
</reference>
<gene>
    <name evidence="4" type="primary">PTCD2</name>
    <name evidence="4" type="synonym">ptcd2</name>
</gene>
<dbReference type="Gene3D" id="1.25.40.10">
    <property type="entry name" value="Tetratricopeptide repeat domain"/>
    <property type="match status" value="1"/>
</dbReference>
<proteinExistence type="inferred from homology"/>
<evidence type="ECO:0000256" key="1">
    <source>
        <dbReference type="ARBA" id="ARBA00008677"/>
    </source>
</evidence>
<dbReference type="GO" id="GO:0050684">
    <property type="term" value="P:regulation of mRNA processing"/>
    <property type="evidence" value="ECO:0007669"/>
    <property type="project" value="InterPro"/>
</dbReference>
<dbReference type="AlphaFoldDB" id="A0A671W0M4"/>
<accession>A0A671W0M4</accession>
<reference evidence="4" key="2">
    <citation type="submission" date="2025-08" db="UniProtKB">
        <authorList>
            <consortium name="Ensembl"/>
        </authorList>
    </citation>
    <scope>IDENTIFICATION</scope>
</reference>
<evidence type="ECO:0000313" key="5">
    <source>
        <dbReference type="Proteomes" id="UP000472265"/>
    </source>
</evidence>
<evidence type="ECO:0000313" key="4">
    <source>
        <dbReference type="Ensembl" id="ENSSAUP00010032164.1"/>
    </source>
</evidence>